<dbReference type="SUPFAM" id="SSF55729">
    <property type="entry name" value="Acyl-CoA N-acyltransferases (Nat)"/>
    <property type="match status" value="1"/>
</dbReference>
<evidence type="ECO:0000313" key="2">
    <source>
        <dbReference type="EMBL" id="MBO8199335.1"/>
    </source>
</evidence>
<dbReference type="InterPro" id="IPR016181">
    <property type="entry name" value="Acyl_CoA_acyltransferase"/>
</dbReference>
<dbReference type="InterPro" id="IPR000182">
    <property type="entry name" value="GNAT_dom"/>
</dbReference>
<evidence type="ECO:0000313" key="3">
    <source>
        <dbReference type="Proteomes" id="UP000721954"/>
    </source>
</evidence>
<dbReference type="GeneID" id="96259653"/>
<keyword evidence="3" id="KW-1185">Reference proteome</keyword>
<organism evidence="2 3">
    <name type="scientific">Streptomyces smyrnaeus</name>
    <dbReference type="NCBI Taxonomy" id="1387713"/>
    <lineage>
        <taxon>Bacteria</taxon>
        <taxon>Bacillati</taxon>
        <taxon>Actinomycetota</taxon>
        <taxon>Actinomycetes</taxon>
        <taxon>Kitasatosporales</taxon>
        <taxon>Streptomycetaceae</taxon>
        <taxon>Streptomyces</taxon>
    </lineage>
</organism>
<dbReference type="PROSITE" id="PS51186">
    <property type="entry name" value="GNAT"/>
    <property type="match status" value="1"/>
</dbReference>
<accession>A0ABS3XVC2</accession>
<dbReference type="EMBL" id="JAFFZM010000007">
    <property type="protein sequence ID" value="MBO8199335.1"/>
    <property type="molecule type" value="Genomic_DNA"/>
</dbReference>
<name>A0ABS3XVC2_9ACTN</name>
<reference evidence="2 3" key="1">
    <citation type="submission" date="2021-02" db="EMBL/GenBank/DDBJ databases">
        <title>Streptomyces spirodelae sp. nov., isolated from duckweed.</title>
        <authorList>
            <person name="Saimee Y."/>
            <person name="Duangmal K."/>
        </authorList>
    </citation>
    <scope>NUCLEOTIDE SEQUENCE [LARGE SCALE GENOMIC DNA]</scope>
    <source>
        <strain evidence="2 3">DSM 42105</strain>
    </source>
</reference>
<dbReference type="PANTHER" id="PTHR43792">
    <property type="entry name" value="GNAT FAMILY, PUTATIVE (AFU_ORTHOLOGUE AFUA_3G00765)-RELATED-RELATED"/>
    <property type="match status" value="1"/>
</dbReference>
<dbReference type="Gene3D" id="3.40.630.30">
    <property type="match status" value="1"/>
</dbReference>
<dbReference type="PANTHER" id="PTHR43792:SF1">
    <property type="entry name" value="N-ACETYLTRANSFERASE DOMAIN-CONTAINING PROTEIN"/>
    <property type="match status" value="1"/>
</dbReference>
<evidence type="ECO:0000259" key="1">
    <source>
        <dbReference type="PROSITE" id="PS51186"/>
    </source>
</evidence>
<dbReference type="RefSeq" id="WP_209211070.1">
    <property type="nucleotide sequence ID" value="NZ_JAFFZM010000007.1"/>
</dbReference>
<dbReference type="Proteomes" id="UP000721954">
    <property type="component" value="Unassembled WGS sequence"/>
</dbReference>
<sequence>MSSSTSPAHADLTTQRLILRPWTTSEITAILTDTRSAHWADDFPADGDRVVAGLFDQNPAWLGAYGHRLIIERESGLLVGSIGLFWPPAEGIIEIGYGIVASRRGKGYAPEATRALTEFALTAPDVHTVSADVELSNPSSVRVLEKAGFHRWASTEENAARFTVTRMHLDRS</sequence>
<gene>
    <name evidence="2" type="ORF">JW613_13645</name>
</gene>
<feature type="domain" description="N-acetyltransferase" evidence="1">
    <location>
        <begin position="17"/>
        <end position="172"/>
    </location>
</feature>
<dbReference type="InterPro" id="IPR051531">
    <property type="entry name" value="N-acetyltransferase"/>
</dbReference>
<proteinExistence type="predicted"/>
<dbReference type="Pfam" id="PF13302">
    <property type="entry name" value="Acetyltransf_3"/>
    <property type="match status" value="1"/>
</dbReference>
<protein>
    <submittedName>
        <fullName evidence="2">GNAT family N-acetyltransferase</fullName>
    </submittedName>
</protein>
<comment type="caution">
    <text evidence="2">The sequence shown here is derived from an EMBL/GenBank/DDBJ whole genome shotgun (WGS) entry which is preliminary data.</text>
</comment>